<sequence>MSSVNILFFSNLCEGSKQLLSMLESEKLTRFFHLICTDNNPNVPPQIKVTPTLIIRGIPTPYVAGDAFAWLAKVKQWKFNVMMQRMSTAQQQYLQSINNNLATNDAKLLGFSESEMNGMSDIFSFFARDMAQECQDALPQSFFLYNMIGKEFIETKPLEDGTYNVKESKCKITKERQKEMLTSLEMARKQQDDIFKQNIDNFRKQYGGN</sequence>
<evidence type="ECO:0000313" key="1">
    <source>
        <dbReference type="EMBL" id="QKU35412.1"/>
    </source>
</evidence>
<accession>A0A6N1NZU8</accession>
<reference evidence="1" key="2">
    <citation type="journal article" date="2018" name="Nat. Commun.">
        <title>Tailed giant Tupanvirus possesses the most complete translational apparatus of the known virosphere.</title>
        <authorList>
            <person name="Abrahao J."/>
            <person name="Silva L."/>
            <person name="Silva L.S."/>
            <person name="Khalil J.Y.B."/>
            <person name="Rodrigues R."/>
            <person name="Arantes T."/>
            <person name="Assis F."/>
            <person name="Boratto P."/>
            <person name="Andrade M."/>
            <person name="Kroon E.G."/>
            <person name="Ribeiro B."/>
            <person name="Bergier I."/>
            <person name="Seligmann H."/>
            <person name="Ghigo E."/>
            <person name="Colson P."/>
            <person name="Levasseur A."/>
            <person name="Kroemer G."/>
            <person name="Raoult D."/>
            <person name="La Scola B."/>
        </authorList>
    </citation>
    <scope>NUCLEOTIDE SEQUENCE [LARGE SCALE GENOMIC DNA]</scope>
    <source>
        <strain evidence="1">Soda lake</strain>
    </source>
</reference>
<dbReference type="KEGG" id="vg:80518840"/>
<dbReference type="EMBL" id="KY523104">
    <property type="protein sequence ID" value="QKU35412.1"/>
    <property type="molecule type" value="Genomic_DNA"/>
</dbReference>
<organism evidence="1">
    <name type="scientific">Tupanvirus soda lake</name>
    <dbReference type="NCBI Taxonomy" id="2126985"/>
    <lineage>
        <taxon>Viruses</taxon>
        <taxon>Varidnaviria</taxon>
        <taxon>Bamfordvirae</taxon>
        <taxon>Nucleocytoviricota</taxon>
        <taxon>Megaviricetes</taxon>
        <taxon>Imitervirales</taxon>
        <taxon>Mimiviridae</taxon>
        <taxon>Megamimivirinae</taxon>
        <taxon>Tupanvirus</taxon>
        <taxon>Tupanvirus salinum</taxon>
    </lineage>
</organism>
<proteinExistence type="predicted"/>
<dbReference type="RefSeq" id="YP_010782076.1">
    <property type="nucleotide sequence ID" value="NC_075039.1"/>
</dbReference>
<dbReference type="GeneID" id="80518840"/>
<reference evidence="1" key="1">
    <citation type="submission" date="2017-01" db="EMBL/GenBank/DDBJ databases">
        <authorList>
            <person name="Assis F.L."/>
            <person name="Abrahao J.S."/>
            <person name="Silva L."/>
            <person name="Khalil J.B."/>
            <person name="Rodrigues R."/>
            <person name="Silva L.S."/>
            <person name="Arantes T."/>
            <person name="Boratto P."/>
            <person name="Andrade M."/>
            <person name="Kroon E.G."/>
            <person name="Ribeiro B."/>
            <person name="Bergier I."/>
            <person name="Seligmann H."/>
            <person name="Ghigo E."/>
            <person name="Colson P."/>
            <person name="Levasseur A."/>
            <person name="Raoult D."/>
            <person name="Scola B.L."/>
        </authorList>
    </citation>
    <scope>NUCLEOTIDE SEQUENCE</scope>
    <source>
        <strain evidence="1">Soda lake</strain>
    </source>
</reference>
<name>A0A6N1NZU8_9VIRU</name>
<protein>
    <submittedName>
        <fullName evidence="1">Uncharacterized protein</fullName>
    </submittedName>
</protein>